<dbReference type="GeneID" id="100342857"/>
<dbReference type="OrthoDB" id="423533at2759"/>
<protein>
    <recommendedName>
        <fullName evidence="10">NAD(P)(+)--arginine ADP-ribosyltransferase</fullName>
        <ecNumber evidence="10">2.4.2.31</ecNumber>
    </recommendedName>
    <alternativeName>
        <fullName evidence="10">Mono(ADP-ribosyl)transferase</fullName>
    </alternativeName>
</protein>
<evidence type="ECO:0000256" key="10">
    <source>
        <dbReference type="RuleBase" id="RU361228"/>
    </source>
</evidence>
<dbReference type="PANTHER" id="PTHR10339:SF19">
    <property type="entry name" value="GPI-LINKED NAD(P)(+)--ARGININE ADP-RIBOSYLTRANSFERASE 1"/>
    <property type="match status" value="1"/>
</dbReference>
<dbReference type="GO" id="GO:0016779">
    <property type="term" value="F:nucleotidyltransferase activity"/>
    <property type="evidence" value="ECO:0007669"/>
    <property type="project" value="UniProtKB-KW"/>
</dbReference>
<reference evidence="11" key="2">
    <citation type="submission" date="2025-08" db="UniProtKB">
        <authorList>
            <consortium name="Ensembl"/>
        </authorList>
    </citation>
    <scope>IDENTIFICATION</scope>
    <source>
        <strain evidence="11">Thorbecke</strain>
    </source>
</reference>
<evidence type="ECO:0000256" key="5">
    <source>
        <dbReference type="ARBA" id="ARBA00022729"/>
    </source>
</evidence>
<reference evidence="11" key="3">
    <citation type="submission" date="2025-09" db="UniProtKB">
        <authorList>
            <consortium name="Ensembl"/>
        </authorList>
    </citation>
    <scope>IDENTIFICATION</scope>
    <source>
        <strain evidence="11">Thorbecke</strain>
    </source>
</reference>
<organism evidence="11 12">
    <name type="scientific">Oryctolagus cuniculus</name>
    <name type="common">Rabbit</name>
    <dbReference type="NCBI Taxonomy" id="9986"/>
    <lineage>
        <taxon>Eukaryota</taxon>
        <taxon>Metazoa</taxon>
        <taxon>Chordata</taxon>
        <taxon>Craniata</taxon>
        <taxon>Vertebrata</taxon>
        <taxon>Euteleostomi</taxon>
        <taxon>Mammalia</taxon>
        <taxon>Eutheria</taxon>
        <taxon>Euarchontoglires</taxon>
        <taxon>Glires</taxon>
        <taxon>Lagomorpha</taxon>
        <taxon>Leporidae</taxon>
        <taxon>Oryctolagus</taxon>
    </lineage>
</organism>
<keyword evidence="8" id="KW-1015">Disulfide bond</keyword>
<keyword evidence="12" id="KW-1185">Reference proteome</keyword>
<dbReference type="SUPFAM" id="SSF56399">
    <property type="entry name" value="ADP-ribosylation"/>
    <property type="match status" value="1"/>
</dbReference>
<dbReference type="EMBL" id="AAGW02008129">
    <property type="status" value="NOT_ANNOTATED_CDS"/>
    <property type="molecule type" value="Genomic_DNA"/>
</dbReference>
<keyword evidence="4" id="KW-0548">Nucleotidyltransferase</keyword>
<dbReference type="EC" id="2.4.2.31" evidence="10"/>
<reference evidence="11 12" key="1">
    <citation type="journal article" date="2011" name="Nature">
        <title>A high-resolution map of human evolutionary constraint using 29 mammals.</title>
        <authorList>
            <person name="Lindblad-Toh K."/>
            <person name="Garber M."/>
            <person name="Zuk O."/>
            <person name="Lin M.F."/>
            <person name="Parker B.J."/>
            <person name="Washietl S."/>
            <person name="Kheradpour P."/>
            <person name="Ernst J."/>
            <person name="Jordan G."/>
            <person name="Mauceli E."/>
            <person name="Ward L.D."/>
            <person name="Lowe C.B."/>
            <person name="Holloway A.K."/>
            <person name="Clamp M."/>
            <person name="Gnerre S."/>
            <person name="Alfoldi J."/>
            <person name="Beal K."/>
            <person name="Chang J."/>
            <person name="Clawson H."/>
            <person name="Cuff J."/>
            <person name="Di Palma F."/>
            <person name="Fitzgerald S."/>
            <person name="Flicek P."/>
            <person name="Guttman M."/>
            <person name="Hubisz M.J."/>
            <person name="Jaffe D.B."/>
            <person name="Jungreis I."/>
            <person name="Kent W.J."/>
            <person name="Kostka D."/>
            <person name="Lara M."/>
            <person name="Martins A.L."/>
            <person name="Massingham T."/>
            <person name="Moltke I."/>
            <person name="Raney B.J."/>
            <person name="Rasmussen M.D."/>
            <person name="Robinson J."/>
            <person name="Stark A."/>
            <person name="Vilella A.J."/>
            <person name="Wen J."/>
            <person name="Xie X."/>
            <person name="Zody M.C."/>
            <person name="Baldwin J."/>
            <person name="Bloom T."/>
            <person name="Chin C.W."/>
            <person name="Heiman D."/>
            <person name="Nicol R."/>
            <person name="Nusbaum C."/>
            <person name="Young S."/>
            <person name="Wilkinson J."/>
            <person name="Worley K.C."/>
            <person name="Kovar C.L."/>
            <person name="Muzny D.M."/>
            <person name="Gibbs R.A."/>
            <person name="Cree A."/>
            <person name="Dihn H.H."/>
            <person name="Fowler G."/>
            <person name="Jhangiani S."/>
            <person name="Joshi V."/>
            <person name="Lee S."/>
            <person name="Lewis L.R."/>
            <person name="Nazareth L.V."/>
            <person name="Okwuonu G."/>
            <person name="Santibanez J."/>
            <person name="Warren W.C."/>
            <person name="Mardis E.R."/>
            <person name="Weinstock G.M."/>
            <person name="Wilson R.K."/>
            <person name="Delehaunty K."/>
            <person name="Dooling D."/>
            <person name="Fronik C."/>
            <person name="Fulton L."/>
            <person name="Fulton B."/>
            <person name="Graves T."/>
            <person name="Minx P."/>
            <person name="Sodergren E."/>
            <person name="Birney E."/>
            <person name="Margulies E.H."/>
            <person name="Herrero J."/>
            <person name="Green E.D."/>
            <person name="Haussler D."/>
            <person name="Siepel A."/>
            <person name="Goldman N."/>
            <person name="Pollard K.S."/>
            <person name="Pedersen J.S."/>
            <person name="Lander E.S."/>
            <person name="Kellis M."/>
        </authorList>
    </citation>
    <scope>NUCLEOTIDE SEQUENCE [LARGE SCALE GENOMIC DNA]</scope>
    <source>
        <strain evidence="11 12">Thorbecke inbred</strain>
    </source>
</reference>
<dbReference type="PROSITE" id="PS51996">
    <property type="entry name" value="TR_MART"/>
    <property type="match status" value="1"/>
</dbReference>
<keyword evidence="7 10" id="KW-0520">NAD</keyword>
<name>A0A5F9CRJ6_RABIT</name>
<evidence type="ECO:0000256" key="2">
    <source>
        <dbReference type="ARBA" id="ARBA00022676"/>
    </source>
</evidence>
<feature type="chain" id="PRO_5023976601" description="NAD(P)(+)--arginine ADP-ribosyltransferase" evidence="10">
    <location>
        <begin position="20"/>
        <end position="293"/>
    </location>
</feature>
<dbReference type="RefSeq" id="NP_001243762.2">
    <property type="nucleotide sequence ID" value="NM_001256833.3"/>
</dbReference>
<dbReference type="GO" id="GO:0106274">
    <property type="term" value="F:NAD+-protein-arginine ADP-ribosyltransferase activity"/>
    <property type="evidence" value="ECO:0007669"/>
    <property type="project" value="UniProtKB-EC"/>
</dbReference>
<evidence type="ECO:0000313" key="11">
    <source>
        <dbReference type="Ensembl" id="ENSOCUP00000036263.1"/>
    </source>
</evidence>
<evidence type="ECO:0000256" key="8">
    <source>
        <dbReference type="ARBA" id="ARBA00023157"/>
    </source>
</evidence>
<accession>A0A5F9CRJ6</accession>
<keyword evidence="6 10" id="KW-0521">NADP</keyword>
<evidence type="ECO:0000256" key="9">
    <source>
        <dbReference type="ARBA" id="ARBA00047597"/>
    </source>
</evidence>
<comment type="similarity">
    <text evidence="1 10">Belongs to the Arg-specific ADP-ribosyltransferase family.</text>
</comment>
<proteinExistence type="inferred from homology"/>
<dbReference type="GO" id="GO:0003950">
    <property type="term" value="F:NAD+ poly-ADP-ribosyltransferase activity"/>
    <property type="evidence" value="ECO:0007669"/>
    <property type="project" value="TreeGrafter"/>
</dbReference>
<dbReference type="KEGG" id="ocu:100342857"/>
<evidence type="ECO:0000256" key="6">
    <source>
        <dbReference type="ARBA" id="ARBA00022857"/>
    </source>
</evidence>
<dbReference type="Proteomes" id="UP000001811">
    <property type="component" value="Chromosome 1"/>
</dbReference>
<dbReference type="GeneTree" id="ENSGT01030000234601"/>
<evidence type="ECO:0000256" key="7">
    <source>
        <dbReference type="ARBA" id="ARBA00023027"/>
    </source>
</evidence>
<feature type="signal peptide" evidence="10">
    <location>
        <begin position="1"/>
        <end position="19"/>
    </location>
</feature>
<dbReference type="Bgee" id="ENSOCUG00000023526">
    <property type="expression patterns" value="Expressed in blood and 11 other cell types or tissues"/>
</dbReference>
<evidence type="ECO:0000256" key="3">
    <source>
        <dbReference type="ARBA" id="ARBA00022679"/>
    </source>
</evidence>
<dbReference type="PROSITE" id="PS01291">
    <property type="entry name" value="ART"/>
    <property type="match status" value="1"/>
</dbReference>
<dbReference type="Gene3D" id="3.90.176.10">
    <property type="entry name" value="Toxin ADP-ribosyltransferase, Chain A, domain 1"/>
    <property type="match status" value="1"/>
</dbReference>
<dbReference type="PANTHER" id="PTHR10339">
    <property type="entry name" value="ADP-RIBOSYLTRANSFERASE"/>
    <property type="match status" value="1"/>
</dbReference>
<dbReference type="PRINTS" id="PR00970">
    <property type="entry name" value="RIBTRNSFRASE"/>
</dbReference>
<dbReference type="InterPro" id="IPR000768">
    <property type="entry name" value="ART"/>
</dbReference>
<dbReference type="FunFam" id="3.90.176.10:FF:000001">
    <property type="entry name" value="NAD(P)(+)--arginine ADP-ribosyltransferase"/>
    <property type="match status" value="1"/>
</dbReference>
<sequence length="293" mass="32701">MWVPAVANLLLLSLGLLEAIQDAQLDMALDSFDDQYIGCAAATMAALPNLNLTEFKDNKLYADGWVEARQKWQERRARGPTRLPPFPAGFRDEHEMALLAYTDNSPLYREFNTAVRQGGRSRAHYCQHFSFKTLHFLLTEALQLLGRAQRMPRCRQVFRGVKGLRFRTSGPGTTVRLGGFASSSLKKDVAQKFGEDTFFSIRTCLGIPIQNYSVFPGQAEVLIPPFETFQVINTSRAEQGPVHIYLSSLGKHSSYNCEYVKASAQERLSTAWSLLLLLAFLAVGPFPGSPGLF</sequence>
<dbReference type="EMBL" id="AAGW02008128">
    <property type="status" value="NOT_ANNOTATED_CDS"/>
    <property type="molecule type" value="Genomic_DNA"/>
</dbReference>
<dbReference type="InterPro" id="IPR050999">
    <property type="entry name" value="ADP-ribosyltransferase_ARG"/>
</dbReference>
<keyword evidence="2 10" id="KW-0328">Glycosyltransferase</keyword>
<dbReference type="EMBL" id="AAGW02008130">
    <property type="status" value="NOT_ANNOTATED_CDS"/>
    <property type="molecule type" value="Genomic_DNA"/>
</dbReference>
<evidence type="ECO:0000256" key="1">
    <source>
        <dbReference type="ARBA" id="ARBA00009558"/>
    </source>
</evidence>
<keyword evidence="3 10" id="KW-0808">Transferase</keyword>
<dbReference type="Pfam" id="PF01129">
    <property type="entry name" value="ART"/>
    <property type="match status" value="1"/>
</dbReference>
<comment type="catalytic activity">
    <reaction evidence="9 10">
        <text>L-arginyl-[protein] + NAD(+) = N(omega)-(ADP-D-ribosyl)-L-arginyl-[protein] + nicotinamide + H(+)</text>
        <dbReference type="Rhea" id="RHEA:19149"/>
        <dbReference type="Rhea" id="RHEA-COMP:10532"/>
        <dbReference type="Rhea" id="RHEA-COMP:15087"/>
        <dbReference type="ChEBI" id="CHEBI:15378"/>
        <dbReference type="ChEBI" id="CHEBI:17154"/>
        <dbReference type="ChEBI" id="CHEBI:29965"/>
        <dbReference type="ChEBI" id="CHEBI:57540"/>
        <dbReference type="ChEBI" id="CHEBI:142554"/>
        <dbReference type="EC" id="2.4.2.31"/>
    </reaction>
</comment>
<dbReference type="AlphaFoldDB" id="A0A5F9CRJ6"/>
<evidence type="ECO:0000256" key="4">
    <source>
        <dbReference type="ARBA" id="ARBA00022695"/>
    </source>
</evidence>
<dbReference type="Ensembl" id="ENSOCUT00000038013.1">
    <property type="protein sequence ID" value="ENSOCUP00000036263.1"/>
    <property type="gene ID" value="ENSOCUG00000023526.3"/>
</dbReference>
<gene>
    <name evidence="11" type="primary">LOC100342857</name>
</gene>
<keyword evidence="5 10" id="KW-0732">Signal</keyword>
<evidence type="ECO:0000313" key="12">
    <source>
        <dbReference type="Proteomes" id="UP000001811"/>
    </source>
</evidence>